<keyword evidence="1" id="KW-1133">Transmembrane helix</keyword>
<keyword evidence="1" id="KW-0812">Transmembrane</keyword>
<name>A0A085LL29_9BILA</name>
<dbReference type="PANTHER" id="PTHR13030:SF8">
    <property type="entry name" value="ADP-RIBOSE PYROPHOSPHATASE, MITOCHONDRIAL"/>
    <property type="match status" value="1"/>
</dbReference>
<evidence type="ECO:0000313" key="3">
    <source>
        <dbReference type="Proteomes" id="UP000030764"/>
    </source>
</evidence>
<accession>A0A085LL29</accession>
<proteinExistence type="predicted"/>
<dbReference type="AlphaFoldDB" id="A0A085LL29"/>
<reference evidence="2 3" key="1">
    <citation type="journal article" date="2014" name="Nat. Genet.">
        <title>Genome and transcriptome of the porcine whipworm Trichuris suis.</title>
        <authorList>
            <person name="Jex A.R."/>
            <person name="Nejsum P."/>
            <person name="Schwarz E.M."/>
            <person name="Hu L."/>
            <person name="Young N.D."/>
            <person name="Hall R.S."/>
            <person name="Korhonen P.K."/>
            <person name="Liao S."/>
            <person name="Thamsborg S."/>
            <person name="Xia J."/>
            <person name="Xu P."/>
            <person name="Wang S."/>
            <person name="Scheerlinck J.P."/>
            <person name="Hofmann A."/>
            <person name="Sternberg P.W."/>
            <person name="Wang J."/>
            <person name="Gasser R.B."/>
        </authorList>
    </citation>
    <scope>NUCLEOTIDE SEQUENCE [LARGE SCALE GENOMIC DNA]</scope>
    <source>
        <strain evidence="2">DCEP-RM93M</strain>
    </source>
</reference>
<dbReference type="InterPro" id="IPR039989">
    <property type="entry name" value="NUDT9"/>
</dbReference>
<gene>
    <name evidence="2" type="ORF">M513_13447</name>
</gene>
<feature type="transmembrane region" description="Helical" evidence="1">
    <location>
        <begin position="30"/>
        <end position="51"/>
    </location>
</feature>
<evidence type="ECO:0000256" key="1">
    <source>
        <dbReference type="SAM" id="Phobius"/>
    </source>
</evidence>
<dbReference type="PANTHER" id="PTHR13030">
    <property type="entry name" value="NUDIX HYDROLASE"/>
    <property type="match status" value="1"/>
</dbReference>
<dbReference type="Proteomes" id="UP000030764">
    <property type="component" value="Unassembled WGS sequence"/>
</dbReference>
<keyword evidence="1" id="KW-0472">Membrane</keyword>
<sequence>MSKCRTHDSYAMGNHCKLTLPYKNSLTNQAASVGATMVLLWLLALSLLVQLRYTKHEFFLRTAKFTCMRLQPAVQESREWRDERKGFQQAAINFFFSRLAPIKILHLKFSEYDKCPHKNRSPYGLGTFTLGVSCPNPDPSYCGLYGTRRDGSEVMVVECQFAAELNGRGRPIAALCYQNTTTGGRGSRGEAVGGEMCKKWRYPGTELPQLQLPGYLRSPDADVLWYDPANLESFDVSGSRSREVLTTRWIRNRYERTGFSGKGKLEEYGANMALYLLITRYSYGTTKVLIEDTDDRVALPRFWVKKDKIDADLIKRKVSKLNLYCKPSDINVMVKTRQKYHTGYLKNKHNTDNAWLEGPIIHLHDQSDQGSISWSNNGSPLACSTIFARTANFTCTRLQSAAQLSRERRDERNAFQQAATNFFMRTLAPIHILRLWFLEYDKCPHKNRSPYGLGKFTLHVTCPQRDPSYCGLYGTRRDGYEVMVVDCQFAAELNHPGKVIAALCYQNTTTGGRGSRGEAFGGEMCKKWSYPGTQLPQLQLPEYLKSRNADILWYDPANLESFDAYYSKSREVRTTRWILNQYERTGFSGKGKLEEYGANAALYLLITRYSHGTTKVLMEYTDDRVTLPRFWVKKDKIDADLIKRKVSKLALHCSQNDINVMVQTRQRFYTGYLKNKHNTDNAWLEGPIIHLHDQSHSGCFSPYPTHTDARSRKYRWDVLPYTTTPRDFARTFGINSK</sequence>
<dbReference type="GO" id="GO:0047631">
    <property type="term" value="F:ADP-ribose diphosphatase activity"/>
    <property type="evidence" value="ECO:0007669"/>
    <property type="project" value="InterPro"/>
</dbReference>
<dbReference type="EMBL" id="KL363441">
    <property type="protein sequence ID" value="KFD45675.1"/>
    <property type="molecule type" value="Genomic_DNA"/>
</dbReference>
<keyword evidence="3" id="KW-1185">Reference proteome</keyword>
<dbReference type="Gene3D" id="3.90.79.10">
    <property type="entry name" value="Nucleoside Triphosphate Pyrophosphohydrolase"/>
    <property type="match status" value="2"/>
</dbReference>
<organism evidence="2 3">
    <name type="scientific">Trichuris suis</name>
    <name type="common">pig whipworm</name>
    <dbReference type="NCBI Taxonomy" id="68888"/>
    <lineage>
        <taxon>Eukaryota</taxon>
        <taxon>Metazoa</taxon>
        <taxon>Ecdysozoa</taxon>
        <taxon>Nematoda</taxon>
        <taxon>Enoplea</taxon>
        <taxon>Dorylaimia</taxon>
        <taxon>Trichinellida</taxon>
        <taxon>Trichuridae</taxon>
        <taxon>Trichuris</taxon>
    </lineage>
</organism>
<protein>
    <submittedName>
        <fullName evidence="2">Uncharacterized protein</fullName>
    </submittedName>
</protein>
<evidence type="ECO:0000313" key="2">
    <source>
        <dbReference type="EMBL" id="KFD45675.1"/>
    </source>
</evidence>